<dbReference type="Pfam" id="PF13793">
    <property type="entry name" value="Pribosyltran_N"/>
    <property type="match status" value="1"/>
</dbReference>
<dbReference type="GO" id="GO:0004749">
    <property type="term" value="F:ribose phosphate diphosphokinase activity"/>
    <property type="evidence" value="ECO:0007669"/>
    <property type="project" value="UniProtKB-UniRule"/>
</dbReference>
<organism evidence="13 14">
    <name type="scientific">Acidilobus saccharovorans (strain DSM 16705 / JCM 18335 / VKM B-2471 / 345-15)</name>
    <dbReference type="NCBI Taxonomy" id="666510"/>
    <lineage>
        <taxon>Archaea</taxon>
        <taxon>Thermoproteota</taxon>
        <taxon>Thermoprotei</taxon>
        <taxon>Acidilobales</taxon>
        <taxon>Acidilobaceae</taxon>
        <taxon>Acidilobus</taxon>
    </lineage>
</organism>
<protein>
    <recommendedName>
        <fullName evidence="10">Ribose-phosphate pyrophosphokinase</fullName>
        <shortName evidence="10">RPPK</shortName>
        <ecNumber evidence="10">2.7.6.1</ecNumber>
    </recommendedName>
    <alternativeName>
        <fullName evidence="10">5-phospho-D-ribosyl alpha-1-diphosphate synthase</fullName>
    </alternativeName>
    <alternativeName>
        <fullName evidence="10">Phosphoribosyl diphosphate synthase</fullName>
    </alternativeName>
    <alternativeName>
        <fullName evidence="10">Phosphoribosyl pyrophosphate synthase</fullName>
        <shortName evidence="10">P-Rib-PP synthase</shortName>
        <shortName evidence="10">PRPP synthase</shortName>
        <shortName evidence="10">PRPPase</shortName>
    </alternativeName>
</protein>
<keyword evidence="1 10" id="KW-0963">Cytoplasm</keyword>
<dbReference type="EMBL" id="CP001742">
    <property type="protein sequence ID" value="ADL19471.1"/>
    <property type="molecule type" value="Genomic_DNA"/>
</dbReference>
<gene>
    <name evidence="10" type="primary">prs</name>
    <name evidence="13" type="ordered locus">ASAC_1066</name>
</gene>
<comment type="cofactor">
    <cofactor evidence="10">
        <name>Mg(2+)</name>
        <dbReference type="ChEBI" id="CHEBI:18420"/>
    </cofactor>
    <text evidence="10">Binds 2 Mg(2+) ions per subunit.</text>
</comment>
<dbReference type="FunCoup" id="D9Q2D3">
    <property type="interactions" value="172"/>
</dbReference>
<dbReference type="Pfam" id="PF00156">
    <property type="entry name" value="Pribosyltran"/>
    <property type="match status" value="1"/>
</dbReference>
<dbReference type="GO" id="GO:0002189">
    <property type="term" value="C:ribose phosphate diphosphokinase complex"/>
    <property type="evidence" value="ECO:0007669"/>
    <property type="project" value="TreeGrafter"/>
</dbReference>
<dbReference type="AlphaFoldDB" id="D9Q2D3"/>
<evidence type="ECO:0000256" key="10">
    <source>
        <dbReference type="HAMAP-Rule" id="MF_00583"/>
    </source>
</evidence>
<dbReference type="GO" id="GO:0005737">
    <property type="term" value="C:cytoplasm"/>
    <property type="evidence" value="ECO:0007669"/>
    <property type="project" value="UniProtKB-SubCell"/>
</dbReference>
<evidence type="ECO:0000256" key="9">
    <source>
        <dbReference type="ARBA" id="ARBA00049535"/>
    </source>
</evidence>
<dbReference type="FunFam" id="3.40.50.2020:FF:000014">
    <property type="entry name" value="Ribose-phosphate pyrophosphokinase 1"/>
    <property type="match status" value="1"/>
</dbReference>
<dbReference type="InterPro" id="IPR005946">
    <property type="entry name" value="Rib-P_diPkinase"/>
</dbReference>
<feature type="binding site" evidence="10">
    <location>
        <position position="189"/>
    </location>
    <ligand>
        <name>D-ribose 5-phosphate</name>
        <dbReference type="ChEBI" id="CHEBI:78346"/>
    </ligand>
</feature>
<dbReference type="EC" id="2.7.6.1" evidence="10"/>
<feature type="binding site" evidence="10">
    <location>
        <position position="214"/>
    </location>
    <ligand>
        <name>D-ribose 5-phosphate</name>
        <dbReference type="ChEBI" id="CHEBI:78346"/>
    </ligand>
</feature>
<comment type="subcellular location">
    <subcellularLocation>
        <location evidence="10">Cytoplasm</location>
    </subcellularLocation>
</comment>
<evidence type="ECO:0000259" key="11">
    <source>
        <dbReference type="Pfam" id="PF00156"/>
    </source>
</evidence>
<dbReference type="GO" id="GO:0016301">
    <property type="term" value="F:kinase activity"/>
    <property type="evidence" value="ECO:0007669"/>
    <property type="project" value="UniProtKB-KW"/>
</dbReference>
<dbReference type="eggNOG" id="arCOG00067">
    <property type="taxonomic scope" value="Archaea"/>
</dbReference>
<reference evidence="13 14" key="1">
    <citation type="journal article" date="2010" name="Appl. Environ. Microbiol.">
        <title>The genome sequence of the crenarchaeon Acidilobus saccharovorans supports a new order, Acidilobales, and suggests an important ecological role in terrestrial acidic hot springs.</title>
        <authorList>
            <person name="Mardanov A.V."/>
            <person name="Svetlitchnyi V.A."/>
            <person name="Beletsky A.V."/>
            <person name="Prokofeva M.I."/>
            <person name="Bonch-Osmolovskaya E.A."/>
            <person name="Ravin N.V."/>
            <person name="Skryabin K.G."/>
        </authorList>
    </citation>
    <scope>NUCLEOTIDE SEQUENCE [LARGE SCALE GENOMIC DNA]</scope>
    <source>
        <strain evidence="14">DSM 16705 / JCM 18335 / VKM B-2471 / 345-15</strain>
    </source>
</reference>
<proteinExistence type="inferred from homology"/>
<dbReference type="Gene3D" id="3.40.50.2020">
    <property type="match status" value="2"/>
</dbReference>
<feature type="active site" evidence="10">
    <location>
        <position position="187"/>
    </location>
</feature>
<evidence type="ECO:0000313" key="13">
    <source>
        <dbReference type="EMBL" id="ADL19471.1"/>
    </source>
</evidence>
<evidence type="ECO:0000256" key="4">
    <source>
        <dbReference type="ARBA" id="ARBA00022727"/>
    </source>
</evidence>
<evidence type="ECO:0000256" key="8">
    <source>
        <dbReference type="ARBA" id="ARBA00022842"/>
    </source>
</evidence>
<evidence type="ECO:0000259" key="12">
    <source>
        <dbReference type="Pfam" id="PF13793"/>
    </source>
</evidence>
<evidence type="ECO:0000256" key="5">
    <source>
        <dbReference type="ARBA" id="ARBA00022741"/>
    </source>
</evidence>
<dbReference type="SMART" id="SM01400">
    <property type="entry name" value="Pribosyltran_N"/>
    <property type="match status" value="1"/>
</dbReference>
<feature type="binding site" evidence="10">
    <location>
        <begin position="92"/>
        <end position="93"/>
    </location>
    <ligand>
        <name>ATP</name>
        <dbReference type="ChEBI" id="CHEBI:30616"/>
    </ligand>
</feature>
<evidence type="ECO:0000256" key="6">
    <source>
        <dbReference type="ARBA" id="ARBA00022777"/>
    </source>
</evidence>
<keyword evidence="4 10" id="KW-0545">Nucleotide biosynthesis</keyword>
<dbReference type="InterPro" id="IPR029057">
    <property type="entry name" value="PRTase-like"/>
</dbReference>
<sequence>MSGPDEVSRAFAKSLANSINGSLCEPQYKEFPDGEQYIRVTCDVKGVDAIYVKTMIPRQDSSVVASLLAADSLKASGANRVILVAPYLAYARQDRQFLQGEPVSVRSVLRALWSAGFTHIATVEVHKAESLRQFPGVALNVRPYSYMADILGISGPNYVVLSPDLGALERAKSLAEHLGTSYDYIEKQRDRVTGEITMRPKQLDVAGKDVIIVDDIISTGGTVAKAAEMLKEQGARSIIVMVAHAVLAQGAEERLRSAGITQVYAANTTPAQSSIVKQVDVAPLVAKELSKALA</sequence>
<dbReference type="InterPro" id="IPR037514">
    <property type="entry name" value="Rib-P_diPkinase_arc"/>
</dbReference>
<dbReference type="InParanoid" id="D9Q2D3"/>
<dbReference type="PANTHER" id="PTHR10210">
    <property type="entry name" value="RIBOSE-PHOSPHATE DIPHOSPHOKINASE FAMILY MEMBER"/>
    <property type="match status" value="1"/>
</dbReference>
<feature type="binding site" evidence="10">
    <location>
        <position position="126"/>
    </location>
    <ligand>
        <name>Mg(2+)</name>
        <dbReference type="ChEBI" id="CHEBI:18420"/>
        <label>1</label>
    </ligand>
</feature>
<dbReference type="GO" id="GO:0005524">
    <property type="term" value="F:ATP binding"/>
    <property type="evidence" value="ECO:0007669"/>
    <property type="project" value="UniProtKB-KW"/>
</dbReference>
<keyword evidence="14" id="KW-1185">Reference proteome</keyword>
<evidence type="ECO:0000256" key="7">
    <source>
        <dbReference type="ARBA" id="ARBA00022840"/>
    </source>
</evidence>
<dbReference type="STRING" id="666510.ASAC_1066"/>
<evidence type="ECO:0000256" key="2">
    <source>
        <dbReference type="ARBA" id="ARBA00022679"/>
    </source>
</evidence>
<dbReference type="HOGENOM" id="CLU_033546_2_2_2"/>
<comment type="catalytic activity">
    <reaction evidence="9 10">
        <text>D-ribose 5-phosphate + ATP = 5-phospho-alpha-D-ribose 1-diphosphate + AMP + H(+)</text>
        <dbReference type="Rhea" id="RHEA:15609"/>
        <dbReference type="ChEBI" id="CHEBI:15378"/>
        <dbReference type="ChEBI" id="CHEBI:30616"/>
        <dbReference type="ChEBI" id="CHEBI:58017"/>
        <dbReference type="ChEBI" id="CHEBI:78346"/>
        <dbReference type="ChEBI" id="CHEBI:456215"/>
        <dbReference type="EC" id="2.7.6.1"/>
    </reaction>
</comment>
<keyword evidence="2 10" id="KW-0808">Transferase</keyword>
<comment type="pathway">
    <text evidence="10">Metabolic intermediate biosynthesis; 5-phospho-alpha-D-ribose 1-diphosphate biosynthesis; 5-phospho-alpha-D-ribose 1-diphosphate from D-ribose 5-phosphate (route I): step 1/1.</text>
</comment>
<dbReference type="Proteomes" id="UP000000346">
    <property type="component" value="Chromosome"/>
</dbReference>
<dbReference type="CDD" id="cd06223">
    <property type="entry name" value="PRTases_typeI"/>
    <property type="match status" value="1"/>
</dbReference>
<comment type="function">
    <text evidence="10">Involved in the biosynthesis of the central metabolite phospho-alpha-D-ribosyl-1-pyrophosphate (PRPP) via the transfer of pyrophosphoryl group from ATP to 1-hydroxyl of ribose-5-phosphate (Rib-5-P).</text>
</comment>
<dbReference type="PANTHER" id="PTHR10210:SF32">
    <property type="entry name" value="RIBOSE-PHOSPHATE PYROPHOSPHOKINASE 2"/>
    <property type="match status" value="1"/>
</dbReference>
<feature type="domain" description="Ribose-phosphate pyrophosphokinase N-terminal" evidence="12">
    <location>
        <begin position="8"/>
        <end position="116"/>
    </location>
</feature>
<evidence type="ECO:0000256" key="3">
    <source>
        <dbReference type="ARBA" id="ARBA00022723"/>
    </source>
</evidence>
<keyword evidence="3 10" id="KW-0479">Metal-binding</keyword>
<name>D9Q2D3_ACIS3</name>
<dbReference type="InterPro" id="IPR000836">
    <property type="entry name" value="PRTase_dom"/>
</dbReference>
<keyword evidence="7 10" id="KW-0067">ATP-binding</keyword>
<feature type="domain" description="Phosphoribosyltransferase" evidence="11">
    <location>
        <begin position="154"/>
        <end position="252"/>
    </location>
</feature>
<dbReference type="HAMAP" id="MF_00583_A">
    <property type="entry name" value="RibP_PPkinase_A"/>
    <property type="match status" value="1"/>
</dbReference>
<comment type="similarity">
    <text evidence="10">Belongs to the ribose-phosphate pyrophosphokinase family. Class III (archaeal) subfamily.</text>
</comment>
<keyword evidence="8 10" id="KW-0460">Magnesium</keyword>
<evidence type="ECO:0000256" key="1">
    <source>
        <dbReference type="ARBA" id="ARBA00022490"/>
    </source>
</evidence>
<feature type="binding site" evidence="10">
    <location>
        <position position="164"/>
    </location>
    <ligand>
        <name>Mg(2+)</name>
        <dbReference type="ChEBI" id="CHEBI:18420"/>
        <label>2</label>
    </ligand>
</feature>
<dbReference type="SUPFAM" id="SSF53271">
    <property type="entry name" value="PRTase-like"/>
    <property type="match status" value="2"/>
</dbReference>
<dbReference type="InterPro" id="IPR029099">
    <property type="entry name" value="Pribosyltran_N"/>
</dbReference>
<dbReference type="GO" id="GO:0006015">
    <property type="term" value="P:5-phosphoribose 1-diphosphate biosynthetic process"/>
    <property type="evidence" value="ECO:0007669"/>
    <property type="project" value="UniProtKB-UniRule"/>
</dbReference>
<dbReference type="SMR" id="D9Q2D3"/>
<accession>D9Q2D3</accession>
<feature type="binding site" evidence="10">
    <location>
        <begin position="33"/>
        <end position="35"/>
    </location>
    <ligand>
        <name>ATP</name>
        <dbReference type="ChEBI" id="CHEBI:30616"/>
    </ligand>
</feature>
<feature type="binding site" evidence="10">
    <location>
        <begin position="218"/>
        <end position="222"/>
    </location>
    <ligand>
        <name>D-ribose 5-phosphate</name>
        <dbReference type="ChEBI" id="CHEBI:78346"/>
    </ligand>
</feature>
<dbReference type="UniPathway" id="UPA00087">
    <property type="reaction ID" value="UER00172"/>
</dbReference>
<dbReference type="GO" id="GO:0000287">
    <property type="term" value="F:magnesium ion binding"/>
    <property type="evidence" value="ECO:0007669"/>
    <property type="project" value="UniProtKB-UniRule"/>
</dbReference>
<dbReference type="NCBIfam" id="TIGR01251">
    <property type="entry name" value="ribP_PPkin"/>
    <property type="match status" value="1"/>
</dbReference>
<keyword evidence="5 10" id="KW-0547">Nucleotide-binding</keyword>
<evidence type="ECO:0000313" key="14">
    <source>
        <dbReference type="Proteomes" id="UP000000346"/>
    </source>
</evidence>
<dbReference type="KEGG" id="asc:ASAC_1066"/>
<dbReference type="GO" id="GO:0006164">
    <property type="term" value="P:purine nucleotide biosynthetic process"/>
    <property type="evidence" value="ECO:0007669"/>
    <property type="project" value="TreeGrafter"/>
</dbReference>
<keyword evidence="6 10" id="KW-0418">Kinase</keyword>